<sequence length="43" mass="4979">MNSGLNVTKAAPNKWRHIKSLLLFSSIKLRASLKEKKKKKEKK</sequence>
<gene>
    <name evidence="1" type="ORF">APZ42_018273</name>
</gene>
<evidence type="ECO:0000313" key="2">
    <source>
        <dbReference type="Proteomes" id="UP000076858"/>
    </source>
</evidence>
<name>A0A164Z834_9CRUS</name>
<reference evidence="1 2" key="1">
    <citation type="submission" date="2016-03" db="EMBL/GenBank/DDBJ databases">
        <title>EvidentialGene: Evidence-directed Construction of Genes on Genomes.</title>
        <authorList>
            <person name="Gilbert D.G."/>
            <person name="Choi J.-H."/>
            <person name="Mockaitis K."/>
            <person name="Colbourne J."/>
            <person name="Pfrender M."/>
        </authorList>
    </citation>
    <scope>NUCLEOTIDE SEQUENCE [LARGE SCALE GENOMIC DNA]</scope>
    <source>
        <strain evidence="1 2">Xinb3</strain>
        <tissue evidence="1">Complete organism</tissue>
    </source>
</reference>
<dbReference type="Proteomes" id="UP000076858">
    <property type="component" value="Unassembled WGS sequence"/>
</dbReference>
<comment type="caution">
    <text evidence="1">The sequence shown here is derived from an EMBL/GenBank/DDBJ whole genome shotgun (WGS) entry which is preliminary data.</text>
</comment>
<accession>A0A164Z834</accession>
<proteinExistence type="predicted"/>
<dbReference type="AlphaFoldDB" id="A0A164Z834"/>
<organism evidence="1 2">
    <name type="scientific">Daphnia magna</name>
    <dbReference type="NCBI Taxonomy" id="35525"/>
    <lineage>
        <taxon>Eukaryota</taxon>
        <taxon>Metazoa</taxon>
        <taxon>Ecdysozoa</taxon>
        <taxon>Arthropoda</taxon>
        <taxon>Crustacea</taxon>
        <taxon>Branchiopoda</taxon>
        <taxon>Diplostraca</taxon>
        <taxon>Cladocera</taxon>
        <taxon>Anomopoda</taxon>
        <taxon>Daphniidae</taxon>
        <taxon>Daphnia</taxon>
    </lineage>
</organism>
<dbReference type="EMBL" id="LRGB01000767">
    <property type="protein sequence ID" value="KZS16061.1"/>
    <property type="molecule type" value="Genomic_DNA"/>
</dbReference>
<evidence type="ECO:0000313" key="1">
    <source>
        <dbReference type="EMBL" id="KZS16061.1"/>
    </source>
</evidence>
<keyword evidence="2" id="KW-1185">Reference proteome</keyword>
<protein>
    <submittedName>
        <fullName evidence="1">Uncharacterized protein</fullName>
    </submittedName>
</protein>